<proteinExistence type="predicted"/>
<dbReference type="PANTHER" id="PTHR24189">
    <property type="entry name" value="MYOTROPHIN"/>
    <property type="match status" value="1"/>
</dbReference>
<evidence type="ECO:0000256" key="3">
    <source>
        <dbReference type="PROSITE-ProRule" id="PRU00023"/>
    </source>
</evidence>
<dbReference type="InterPro" id="IPR050745">
    <property type="entry name" value="Multifunctional_regulatory"/>
</dbReference>
<evidence type="ECO:0000256" key="1">
    <source>
        <dbReference type="ARBA" id="ARBA00022737"/>
    </source>
</evidence>
<keyword evidence="5" id="KW-1185">Reference proteome</keyword>
<evidence type="ECO:0000313" key="4">
    <source>
        <dbReference type="EMBL" id="KAI7838560.1"/>
    </source>
</evidence>
<reference evidence="4" key="1">
    <citation type="submission" date="2020-11" db="EMBL/GenBank/DDBJ databases">
        <title>Chlorella ohadii genome sequencing and assembly.</title>
        <authorList>
            <person name="Murik O."/>
            <person name="Treves H."/>
            <person name="Kedem I."/>
            <person name="Shotland Y."/>
            <person name="Kaplan A."/>
        </authorList>
    </citation>
    <scope>NUCLEOTIDE SEQUENCE</scope>
    <source>
        <strain evidence="4">1</strain>
    </source>
</reference>
<name>A0AAD5DMQ4_9CHLO</name>
<evidence type="ECO:0000313" key="5">
    <source>
        <dbReference type="Proteomes" id="UP001205105"/>
    </source>
</evidence>
<dbReference type="InterPro" id="IPR036770">
    <property type="entry name" value="Ankyrin_rpt-contain_sf"/>
</dbReference>
<dbReference type="InterPro" id="IPR002110">
    <property type="entry name" value="Ankyrin_rpt"/>
</dbReference>
<comment type="caution">
    <text evidence="4">The sequence shown here is derived from an EMBL/GenBank/DDBJ whole genome shotgun (WGS) entry which is preliminary data.</text>
</comment>
<dbReference type="Proteomes" id="UP001205105">
    <property type="component" value="Unassembled WGS sequence"/>
</dbReference>
<sequence>MGAIAQLHAAAEAGDAESISAAIAAGAPADALLNSQDHHRTALYKTCCGGHAECADLLLKAGADPNAATDPDRPPNIGGRRPLHAAACCGDAECLSALLLAGADPTALDSALRPPLFYAALFCQADSVRQLLRAAPQAALMRDQWGETALQQCSYCTFSGSLSPPQAIEVAHRLIAEAPLPPALESLAVLRRVLSCARDWAFPLFAVFVARQPLTPADWDLLPLPCPGLGSALPAVLARSDFEAGMLVAHLPPHERRRLRTLALCLARAQRSGQLPLLPTSLNWRLLALSVA</sequence>
<evidence type="ECO:0000256" key="2">
    <source>
        <dbReference type="ARBA" id="ARBA00023043"/>
    </source>
</evidence>
<dbReference type="PROSITE" id="PS50088">
    <property type="entry name" value="ANK_REPEAT"/>
    <property type="match status" value="2"/>
</dbReference>
<dbReference type="Pfam" id="PF12796">
    <property type="entry name" value="Ank_2"/>
    <property type="match status" value="1"/>
</dbReference>
<dbReference type="EMBL" id="JADXDR010000123">
    <property type="protein sequence ID" value="KAI7838560.1"/>
    <property type="molecule type" value="Genomic_DNA"/>
</dbReference>
<dbReference type="PANTHER" id="PTHR24189:SF50">
    <property type="entry name" value="ANKYRIN REPEAT AND SOCS BOX PROTEIN 2"/>
    <property type="match status" value="1"/>
</dbReference>
<gene>
    <name evidence="4" type="ORF">COHA_007634</name>
</gene>
<keyword evidence="2 3" id="KW-0040">ANK repeat</keyword>
<protein>
    <submittedName>
        <fullName evidence="4">Uncharacterized protein</fullName>
    </submittedName>
</protein>
<feature type="repeat" description="ANK" evidence="3">
    <location>
        <begin position="38"/>
        <end position="70"/>
    </location>
</feature>
<dbReference type="AlphaFoldDB" id="A0AAD5DMQ4"/>
<accession>A0AAD5DMQ4</accession>
<dbReference type="PROSITE" id="PS50297">
    <property type="entry name" value="ANK_REP_REGION"/>
    <property type="match status" value="1"/>
</dbReference>
<dbReference type="SMART" id="SM00248">
    <property type="entry name" value="ANK"/>
    <property type="match status" value="4"/>
</dbReference>
<organism evidence="4 5">
    <name type="scientific">Chlorella ohadii</name>
    <dbReference type="NCBI Taxonomy" id="2649997"/>
    <lineage>
        <taxon>Eukaryota</taxon>
        <taxon>Viridiplantae</taxon>
        <taxon>Chlorophyta</taxon>
        <taxon>core chlorophytes</taxon>
        <taxon>Trebouxiophyceae</taxon>
        <taxon>Chlorellales</taxon>
        <taxon>Chlorellaceae</taxon>
        <taxon>Chlorella clade</taxon>
        <taxon>Chlorella</taxon>
    </lineage>
</organism>
<keyword evidence="1" id="KW-0677">Repeat</keyword>
<dbReference type="SUPFAM" id="SSF48403">
    <property type="entry name" value="Ankyrin repeat"/>
    <property type="match status" value="1"/>
</dbReference>
<dbReference type="Gene3D" id="1.25.40.20">
    <property type="entry name" value="Ankyrin repeat-containing domain"/>
    <property type="match status" value="2"/>
</dbReference>
<feature type="repeat" description="ANK" evidence="3">
    <location>
        <begin position="78"/>
        <end position="110"/>
    </location>
</feature>